<evidence type="ECO:0000313" key="1">
    <source>
        <dbReference type="EMBL" id="JAH91289.1"/>
    </source>
</evidence>
<reference evidence="1" key="2">
    <citation type="journal article" date="2015" name="Fish Shellfish Immunol.">
        <title>Early steps in the European eel (Anguilla anguilla)-Vibrio vulnificus interaction in the gills: Role of the RtxA13 toxin.</title>
        <authorList>
            <person name="Callol A."/>
            <person name="Pajuelo D."/>
            <person name="Ebbesson L."/>
            <person name="Teles M."/>
            <person name="MacKenzie S."/>
            <person name="Amaro C."/>
        </authorList>
    </citation>
    <scope>NUCLEOTIDE SEQUENCE</scope>
</reference>
<accession>A0A0E9WLM8</accession>
<proteinExistence type="predicted"/>
<sequence>MPGEAIGFNGVKVCLLINNPQCCAPSQKSEKVQESPDQVNTMKTMIHQRTDVTEKEINFQEKLKWTSSIYFQLNAKEFAFNV</sequence>
<reference evidence="1" key="1">
    <citation type="submission" date="2014-11" db="EMBL/GenBank/DDBJ databases">
        <authorList>
            <person name="Amaro Gonzalez C."/>
        </authorList>
    </citation>
    <scope>NUCLEOTIDE SEQUENCE</scope>
</reference>
<name>A0A0E9WLM8_ANGAN</name>
<dbReference type="AlphaFoldDB" id="A0A0E9WLM8"/>
<dbReference type="EMBL" id="GBXM01017288">
    <property type="protein sequence ID" value="JAH91289.1"/>
    <property type="molecule type" value="Transcribed_RNA"/>
</dbReference>
<protein>
    <submittedName>
        <fullName evidence="1">Uncharacterized protein</fullName>
    </submittedName>
</protein>
<organism evidence="1">
    <name type="scientific">Anguilla anguilla</name>
    <name type="common">European freshwater eel</name>
    <name type="synonym">Muraena anguilla</name>
    <dbReference type="NCBI Taxonomy" id="7936"/>
    <lineage>
        <taxon>Eukaryota</taxon>
        <taxon>Metazoa</taxon>
        <taxon>Chordata</taxon>
        <taxon>Craniata</taxon>
        <taxon>Vertebrata</taxon>
        <taxon>Euteleostomi</taxon>
        <taxon>Actinopterygii</taxon>
        <taxon>Neopterygii</taxon>
        <taxon>Teleostei</taxon>
        <taxon>Anguilliformes</taxon>
        <taxon>Anguillidae</taxon>
        <taxon>Anguilla</taxon>
    </lineage>
</organism>